<evidence type="ECO:0000313" key="2">
    <source>
        <dbReference type="Proteomes" id="UP000010087"/>
    </source>
</evidence>
<dbReference type="KEGG" id="bpz:BP1026B_I2911"/>
<reference evidence="1 2" key="1">
    <citation type="journal article" date="2012" name="PLoS ONE">
        <title>Evolution of Burkholderia pseudomallei in recurrent melioidosis.</title>
        <authorList>
            <person name="Hayden H.S."/>
            <person name="Lim R."/>
            <person name="Brittnacher M.J."/>
            <person name="Sims E.H."/>
            <person name="Ramage E.R."/>
            <person name="Fong C."/>
            <person name="Wu Z."/>
            <person name="Crist E."/>
            <person name="Chang J."/>
            <person name="Zhou Y."/>
            <person name="Radey M."/>
            <person name="Rohmer L."/>
            <person name="Haugen E."/>
            <person name="Gillett W."/>
            <person name="Wuthiekanun V."/>
            <person name="Peacock S.J."/>
            <person name="Kaul R."/>
            <person name="Miller S.I."/>
            <person name="Manoil C."/>
            <person name="Jacobs M.A."/>
        </authorList>
    </citation>
    <scope>NUCLEOTIDE SEQUENCE [LARGE SCALE GENOMIC DNA]</scope>
    <source>
        <strain evidence="1 2">1026b</strain>
    </source>
</reference>
<accession>A0A0H3HNI6</accession>
<protein>
    <submittedName>
        <fullName evidence="1">Uncharacterized protein</fullName>
    </submittedName>
</protein>
<name>A0A0H3HNI6_BURP2</name>
<evidence type="ECO:0000313" key="1">
    <source>
        <dbReference type="EMBL" id="AFI67497.1"/>
    </source>
</evidence>
<dbReference type="EMBL" id="CP002833">
    <property type="protein sequence ID" value="AFI67497.1"/>
    <property type="molecule type" value="Genomic_DNA"/>
</dbReference>
<dbReference type="AlphaFoldDB" id="A0A0H3HNI6"/>
<gene>
    <name evidence="1" type="ordered locus">BP1026B_I2911</name>
</gene>
<organism evidence="1 2">
    <name type="scientific">Burkholderia pseudomallei (strain 1026b)</name>
    <dbReference type="NCBI Taxonomy" id="884204"/>
    <lineage>
        <taxon>Bacteria</taxon>
        <taxon>Pseudomonadati</taxon>
        <taxon>Pseudomonadota</taxon>
        <taxon>Betaproteobacteria</taxon>
        <taxon>Burkholderiales</taxon>
        <taxon>Burkholderiaceae</taxon>
        <taxon>Burkholderia</taxon>
        <taxon>pseudomallei group</taxon>
    </lineage>
</organism>
<sequence length="37" mass="4248">MKWSYHSIAVCKGTPIVVPEGLSAKRQGRRKDYETVR</sequence>
<dbReference type="Proteomes" id="UP000010087">
    <property type="component" value="Chromosome 1"/>
</dbReference>
<proteinExistence type="predicted"/>